<evidence type="ECO:0000256" key="1">
    <source>
        <dbReference type="ARBA" id="ARBA00023125"/>
    </source>
</evidence>
<dbReference type="Gene3D" id="1.10.10.60">
    <property type="entry name" value="Homeodomain-like"/>
    <property type="match status" value="1"/>
</dbReference>
<sequence>MPPSSSKEFRRVGSGCHALFSKEEAQLYEWIMELHKDGFTVNHSSIKTKMVEIIRSSARLAQDEAKKLAIANFKFSHHWLGCFLKRYDLSLHCKTNIVQKLPDDLENKLLKF</sequence>
<feature type="domain" description="HTH CENPB-type" evidence="2">
    <location>
        <begin position="11"/>
        <end position="93"/>
    </location>
</feature>
<accession>A0A9N9IV24</accession>
<dbReference type="InterPro" id="IPR006600">
    <property type="entry name" value="HTH_CenpB_DNA-bd_dom"/>
</dbReference>
<reference evidence="3" key="1">
    <citation type="submission" date="2021-06" db="EMBL/GenBank/DDBJ databases">
        <authorList>
            <person name="Kallberg Y."/>
            <person name="Tangrot J."/>
            <person name="Rosling A."/>
        </authorList>
    </citation>
    <scope>NUCLEOTIDE SEQUENCE</scope>
    <source>
        <strain evidence="3">FL966</strain>
    </source>
</reference>
<comment type="caution">
    <text evidence="3">The sequence shown here is derived from an EMBL/GenBank/DDBJ whole genome shotgun (WGS) entry which is preliminary data.</text>
</comment>
<dbReference type="PROSITE" id="PS51253">
    <property type="entry name" value="HTH_CENPB"/>
    <property type="match status" value="1"/>
</dbReference>
<dbReference type="AlphaFoldDB" id="A0A9N9IV24"/>
<proteinExistence type="predicted"/>
<dbReference type="SUPFAM" id="SSF46689">
    <property type="entry name" value="Homeodomain-like"/>
    <property type="match status" value="1"/>
</dbReference>
<dbReference type="EMBL" id="CAJVQA010017258">
    <property type="protein sequence ID" value="CAG8747835.1"/>
    <property type="molecule type" value="Genomic_DNA"/>
</dbReference>
<organism evidence="3 4">
    <name type="scientific">Cetraspora pellucida</name>
    <dbReference type="NCBI Taxonomy" id="1433469"/>
    <lineage>
        <taxon>Eukaryota</taxon>
        <taxon>Fungi</taxon>
        <taxon>Fungi incertae sedis</taxon>
        <taxon>Mucoromycota</taxon>
        <taxon>Glomeromycotina</taxon>
        <taxon>Glomeromycetes</taxon>
        <taxon>Diversisporales</taxon>
        <taxon>Gigasporaceae</taxon>
        <taxon>Cetraspora</taxon>
    </lineage>
</organism>
<protein>
    <submittedName>
        <fullName evidence="3">22413_t:CDS:1</fullName>
    </submittedName>
</protein>
<keyword evidence="4" id="KW-1185">Reference proteome</keyword>
<evidence type="ECO:0000313" key="3">
    <source>
        <dbReference type="EMBL" id="CAG8747835.1"/>
    </source>
</evidence>
<evidence type="ECO:0000259" key="2">
    <source>
        <dbReference type="PROSITE" id="PS51253"/>
    </source>
</evidence>
<dbReference type="OrthoDB" id="2351259at2759"/>
<dbReference type="GO" id="GO:0003677">
    <property type="term" value="F:DNA binding"/>
    <property type="evidence" value="ECO:0007669"/>
    <property type="project" value="UniProtKB-KW"/>
</dbReference>
<dbReference type="InterPro" id="IPR009057">
    <property type="entry name" value="Homeodomain-like_sf"/>
</dbReference>
<gene>
    <name evidence="3" type="ORF">CPELLU_LOCUS14511</name>
</gene>
<name>A0A9N9IV24_9GLOM</name>
<dbReference type="Proteomes" id="UP000789759">
    <property type="component" value="Unassembled WGS sequence"/>
</dbReference>
<dbReference type="Pfam" id="PF03221">
    <property type="entry name" value="HTH_Tnp_Tc5"/>
    <property type="match status" value="1"/>
</dbReference>
<evidence type="ECO:0000313" key="4">
    <source>
        <dbReference type="Proteomes" id="UP000789759"/>
    </source>
</evidence>
<keyword evidence="1" id="KW-0238">DNA-binding</keyword>